<dbReference type="EMBL" id="CAJSTJ010000128">
    <property type="protein sequence ID" value="CAG7559008.1"/>
    <property type="molecule type" value="Genomic_DNA"/>
</dbReference>
<evidence type="ECO:0000256" key="1">
    <source>
        <dbReference type="ARBA" id="ARBA00004123"/>
    </source>
</evidence>
<dbReference type="AlphaFoldDB" id="A0A8J2IKQ8"/>
<dbReference type="GO" id="GO:0000981">
    <property type="term" value="F:DNA-binding transcription factor activity, RNA polymerase II-specific"/>
    <property type="evidence" value="ECO:0007669"/>
    <property type="project" value="InterPro"/>
</dbReference>
<dbReference type="Proteomes" id="UP000693738">
    <property type="component" value="Unassembled WGS sequence"/>
</dbReference>
<evidence type="ECO:0000256" key="2">
    <source>
        <dbReference type="ARBA" id="ARBA00022723"/>
    </source>
</evidence>
<protein>
    <recommendedName>
        <fullName evidence="6">Xylanolytic transcriptional activator regulatory domain-containing protein</fullName>
    </recommendedName>
</protein>
<organism evidence="7 8">
    <name type="scientific">Fusarium equiseti</name>
    <name type="common">Fusarium scirpi</name>
    <dbReference type="NCBI Taxonomy" id="61235"/>
    <lineage>
        <taxon>Eukaryota</taxon>
        <taxon>Fungi</taxon>
        <taxon>Dikarya</taxon>
        <taxon>Ascomycota</taxon>
        <taxon>Pezizomycotina</taxon>
        <taxon>Sordariomycetes</taxon>
        <taxon>Hypocreomycetidae</taxon>
        <taxon>Hypocreales</taxon>
        <taxon>Nectriaceae</taxon>
        <taxon>Fusarium</taxon>
        <taxon>Fusarium incarnatum-equiseti species complex</taxon>
    </lineage>
</organism>
<feature type="region of interest" description="Disordered" evidence="5">
    <location>
        <begin position="97"/>
        <end position="121"/>
    </location>
</feature>
<accession>A0A8J2IKQ8</accession>
<dbReference type="PANTHER" id="PTHR46910:SF3">
    <property type="entry name" value="HALOTOLERANCE PROTEIN 9-RELATED"/>
    <property type="match status" value="1"/>
</dbReference>
<proteinExistence type="predicted"/>
<gene>
    <name evidence="7" type="ORF">FEQUK3_LOCUS4745</name>
</gene>
<name>A0A8J2IKQ8_FUSEQ</name>
<evidence type="ECO:0000313" key="8">
    <source>
        <dbReference type="Proteomes" id="UP000693738"/>
    </source>
</evidence>
<dbReference type="PANTHER" id="PTHR46910">
    <property type="entry name" value="TRANSCRIPTION FACTOR PDR1"/>
    <property type="match status" value="1"/>
</dbReference>
<comment type="caution">
    <text evidence="7">The sequence shown here is derived from an EMBL/GenBank/DDBJ whole genome shotgun (WGS) entry which is preliminary data.</text>
</comment>
<dbReference type="GO" id="GO:0006351">
    <property type="term" value="P:DNA-templated transcription"/>
    <property type="evidence" value="ECO:0007669"/>
    <property type="project" value="InterPro"/>
</dbReference>
<evidence type="ECO:0000256" key="4">
    <source>
        <dbReference type="ARBA" id="ARBA00023242"/>
    </source>
</evidence>
<keyword evidence="2" id="KW-0479">Metal-binding</keyword>
<evidence type="ECO:0000259" key="6">
    <source>
        <dbReference type="SMART" id="SM00906"/>
    </source>
</evidence>
<evidence type="ECO:0000313" key="7">
    <source>
        <dbReference type="EMBL" id="CAG7559008.1"/>
    </source>
</evidence>
<dbReference type="InterPro" id="IPR001138">
    <property type="entry name" value="Zn2Cys6_DnaBD"/>
</dbReference>
<sequence length="596" mass="65911">MTSFSGAKRACKLCRRRKVKSNSLIANAVPTQCDGCPTCSNCQAAGTVCQYALPRKRGPKPVRYCGSISDDAPTPISPLTAPSEILEDPLPPSPATCIQPTTAVSQTDHSPISSSQGVRPVSLSESQTEAAVRIYLDFLTELQSPGTVESAASIANHCISLYTRYVFGSVPLCHEATLRATVNRCFDTRQHSPCEDALETYSWALGCFSSDDEYSEIEKLRSLTLLLALCAAVSYAVPESSLSTKYLTAPLFLRTTRDLLNVYHDYDLEHPDSSSLNIRMFLSSALQISRGTNGVAFHILGEAGLIAMRMRLYCENSLEGRNPIEQQILRNVFWQLYVCDKTVLVMGGRPVSIHETLFDTQLDLKSSSQSPVTLFEYGPESSGAEIEGRLMEGFHIIRRLWAMAARVVRCMESRSTGHTDKFTELYQEDVAELSKAYFETITLTNCYPVWDVSPVALSPDANREIDTGLNDILQRQKTSYLISLHSIRLFVLNSAISCNMTQIMGLSAEPLSLAMRLIELAQDFLNVLEDIPFLHLQAEGEQCAEKIRRVGSLLLELAHNYDEEIVTSRASQCVQRSVNLLVRLDSKASDSLGTLI</sequence>
<evidence type="ECO:0000256" key="3">
    <source>
        <dbReference type="ARBA" id="ARBA00023125"/>
    </source>
</evidence>
<dbReference type="GO" id="GO:0003677">
    <property type="term" value="F:DNA binding"/>
    <property type="evidence" value="ECO:0007669"/>
    <property type="project" value="UniProtKB-KW"/>
</dbReference>
<dbReference type="InterPro" id="IPR050987">
    <property type="entry name" value="AtrR-like"/>
</dbReference>
<keyword evidence="4" id="KW-0539">Nucleus</keyword>
<dbReference type="GO" id="GO:0008270">
    <property type="term" value="F:zinc ion binding"/>
    <property type="evidence" value="ECO:0007669"/>
    <property type="project" value="InterPro"/>
</dbReference>
<dbReference type="Pfam" id="PF04082">
    <property type="entry name" value="Fungal_trans"/>
    <property type="match status" value="1"/>
</dbReference>
<dbReference type="InterPro" id="IPR007219">
    <property type="entry name" value="XnlR_reg_dom"/>
</dbReference>
<keyword evidence="3" id="KW-0238">DNA-binding</keyword>
<evidence type="ECO:0000256" key="5">
    <source>
        <dbReference type="SAM" id="MobiDB-lite"/>
    </source>
</evidence>
<feature type="domain" description="Xylanolytic transcriptional activator regulatory" evidence="6">
    <location>
        <begin position="296"/>
        <end position="371"/>
    </location>
</feature>
<dbReference type="GO" id="GO:0005634">
    <property type="term" value="C:nucleus"/>
    <property type="evidence" value="ECO:0007669"/>
    <property type="project" value="UniProtKB-SubCell"/>
</dbReference>
<dbReference type="CDD" id="cd00067">
    <property type="entry name" value="GAL4"/>
    <property type="match status" value="1"/>
</dbReference>
<comment type="subcellular location">
    <subcellularLocation>
        <location evidence="1">Nucleus</location>
    </subcellularLocation>
</comment>
<reference evidence="7" key="1">
    <citation type="submission" date="2021-05" db="EMBL/GenBank/DDBJ databases">
        <authorList>
            <person name="Khan N."/>
        </authorList>
    </citation>
    <scope>NUCLEOTIDE SEQUENCE</scope>
</reference>
<dbReference type="SMART" id="SM00906">
    <property type="entry name" value="Fungal_trans"/>
    <property type="match status" value="1"/>
</dbReference>
<dbReference type="CDD" id="cd12148">
    <property type="entry name" value="fungal_TF_MHR"/>
    <property type="match status" value="1"/>
</dbReference>